<keyword evidence="3" id="KW-1185">Reference proteome</keyword>
<reference evidence="2 3" key="1">
    <citation type="submission" date="2018-05" db="EMBL/GenBank/DDBJ databases">
        <title>complete genome sequence of Aquabacterium olei NBRC 110486.</title>
        <authorList>
            <person name="Tang B."/>
            <person name="Chang J."/>
            <person name="Zhang L."/>
            <person name="Yang H."/>
        </authorList>
    </citation>
    <scope>NUCLEOTIDE SEQUENCE [LARGE SCALE GENOMIC DNA]</scope>
    <source>
        <strain evidence="2 3">NBRC 110486</strain>
        <plasmid evidence="3">Plasmid ptb101</plasmid>
    </source>
</reference>
<evidence type="ECO:0000313" key="3">
    <source>
        <dbReference type="Proteomes" id="UP000244892"/>
    </source>
</evidence>
<evidence type="ECO:0000256" key="1">
    <source>
        <dbReference type="SAM" id="Phobius"/>
    </source>
</evidence>
<keyword evidence="1" id="KW-0812">Transmembrane</keyword>
<keyword evidence="2" id="KW-0614">Plasmid</keyword>
<feature type="transmembrane region" description="Helical" evidence="1">
    <location>
        <begin position="13"/>
        <end position="34"/>
    </location>
</feature>
<dbReference type="KEGG" id="aon:DEH84_17880"/>
<dbReference type="AlphaFoldDB" id="A0A2U8FWR5"/>
<sequence>MAGGGAMKVLRDAWALLGLPGAAGIVFIGGALWAQSTLMPAQQAEVDQAASDNRALRHRLQTVSASRTTAGAETSGPKAPAAPEAAWALLWQSLPVQADRVALQDGVLQCAAREGLQIDSLQYRGERVPITGAEGLWRQRMAMPIQGPYSAVRRWVACLQPMPSVGIDALTLERRDPASDMVQAQVSVSLWWRLAGRP</sequence>
<accession>A0A2U8FWR5</accession>
<proteinExistence type="predicted"/>
<protein>
    <recommendedName>
        <fullName evidence="4">Pilus assembly protein PilO</fullName>
    </recommendedName>
</protein>
<dbReference type="Proteomes" id="UP000244892">
    <property type="component" value="Plasmid pTB101"/>
</dbReference>
<gene>
    <name evidence="2" type="ORF">DEH84_17880</name>
</gene>
<dbReference type="EMBL" id="CP029211">
    <property type="protein sequence ID" value="AWI55460.1"/>
    <property type="molecule type" value="Genomic_DNA"/>
</dbReference>
<evidence type="ECO:0008006" key="4">
    <source>
        <dbReference type="Google" id="ProtNLM"/>
    </source>
</evidence>
<name>A0A2U8FWR5_9BURK</name>
<organism evidence="2 3">
    <name type="scientific">Aquabacterium olei</name>
    <dbReference type="NCBI Taxonomy" id="1296669"/>
    <lineage>
        <taxon>Bacteria</taxon>
        <taxon>Pseudomonadati</taxon>
        <taxon>Pseudomonadota</taxon>
        <taxon>Betaproteobacteria</taxon>
        <taxon>Burkholderiales</taxon>
        <taxon>Aquabacterium</taxon>
    </lineage>
</organism>
<evidence type="ECO:0000313" key="2">
    <source>
        <dbReference type="EMBL" id="AWI55460.1"/>
    </source>
</evidence>
<geneLocation type="plasmid" evidence="3">
    <name>ptb101</name>
</geneLocation>
<keyword evidence="1" id="KW-1133">Transmembrane helix</keyword>
<keyword evidence="1" id="KW-0472">Membrane</keyword>